<gene>
    <name evidence="5" type="ORF">EI998_02345</name>
</gene>
<evidence type="ECO:0000256" key="1">
    <source>
        <dbReference type="ARBA" id="ARBA00023015"/>
    </source>
</evidence>
<dbReference type="InterPro" id="IPR036286">
    <property type="entry name" value="LexA/Signal_pep-like_sf"/>
</dbReference>
<dbReference type="Gene3D" id="2.10.109.10">
    <property type="entry name" value="Umud Fragment, subunit A"/>
    <property type="match status" value="1"/>
</dbReference>
<evidence type="ECO:0000313" key="5">
    <source>
        <dbReference type="EMBL" id="RRR54703.1"/>
    </source>
</evidence>
<dbReference type="CDD" id="cd00093">
    <property type="entry name" value="HTH_XRE"/>
    <property type="match status" value="1"/>
</dbReference>
<dbReference type="Proteomes" id="UP000274117">
    <property type="component" value="Unassembled WGS sequence"/>
</dbReference>
<reference evidence="5 6" key="1">
    <citation type="submission" date="2018-11" db="EMBL/GenBank/DDBJ databases">
        <authorList>
            <person name="Stevens M.J."/>
            <person name="Cernela N."/>
            <person name="Spoerry Serrano N."/>
            <person name="Schmitt S."/>
            <person name="Schrenzel J."/>
            <person name="Stephan R."/>
        </authorList>
    </citation>
    <scope>NUCLEOTIDE SEQUENCE [LARGE SCALE GENOMIC DNA]</scope>
    <source>
        <strain evidence="5 6">PP422</strain>
    </source>
</reference>
<dbReference type="PROSITE" id="PS50943">
    <property type="entry name" value="HTH_CROC1"/>
    <property type="match status" value="1"/>
</dbReference>
<evidence type="ECO:0000259" key="4">
    <source>
        <dbReference type="PROSITE" id="PS50943"/>
    </source>
</evidence>
<dbReference type="CDD" id="cd06529">
    <property type="entry name" value="S24_LexA-like"/>
    <property type="match status" value="1"/>
</dbReference>
<evidence type="ECO:0000313" key="6">
    <source>
        <dbReference type="Proteomes" id="UP000274117"/>
    </source>
</evidence>
<dbReference type="Pfam" id="PF01381">
    <property type="entry name" value="HTH_3"/>
    <property type="match status" value="1"/>
</dbReference>
<dbReference type="SUPFAM" id="SSF47413">
    <property type="entry name" value="lambda repressor-like DNA-binding domains"/>
    <property type="match status" value="1"/>
</dbReference>
<evidence type="ECO:0000256" key="2">
    <source>
        <dbReference type="ARBA" id="ARBA00023125"/>
    </source>
</evidence>
<protein>
    <submittedName>
        <fullName evidence="5">XRE family transcriptional regulator</fullName>
    </submittedName>
</protein>
<dbReference type="InterPro" id="IPR001387">
    <property type="entry name" value="Cro/C1-type_HTH"/>
</dbReference>
<keyword evidence="3" id="KW-0804">Transcription</keyword>
<comment type="caution">
    <text evidence="5">The sequence shown here is derived from an EMBL/GenBank/DDBJ whole genome shotgun (WGS) entry which is preliminary data.</text>
</comment>
<dbReference type="EMBL" id="RSDO01000003">
    <property type="protein sequence ID" value="RRR54703.1"/>
    <property type="molecule type" value="Genomic_DNA"/>
</dbReference>
<dbReference type="PANTHER" id="PTHR40661:SF1">
    <property type="entry name" value="HTH CRO_C1-TYPE DOMAIN-CONTAINING PROTEIN"/>
    <property type="match status" value="1"/>
</dbReference>
<reference evidence="5 6" key="2">
    <citation type="submission" date="2018-12" db="EMBL/GenBank/DDBJ databases">
        <title>Whole-genome sequences of fifteen clinical Streptococcus suis strains isolated from pigs between 2006 and 2018.</title>
        <authorList>
            <person name="Stevens M.J.A."/>
            <person name="Cernela N."/>
            <person name="Spoerry Serrano N."/>
            <person name="Schmitt S."/>
            <person name="Schrenzel J."/>
            <person name="Stephan R."/>
        </authorList>
    </citation>
    <scope>NUCLEOTIDE SEQUENCE [LARGE SCALE GENOMIC DNA]</scope>
    <source>
        <strain evidence="5 6">PP422</strain>
    </source>
</reference>
<feature type="domain" description="HTH cro/C1-type" evidence="4">
    <location>
        <begin position="7"/>
        <end position="68"/>
    </location>
</feature>
<dbReference type="SUPFAM" id="SSF51306">
    <property type="entry name" value="LexA/Signal peptidase"/>
    <property type="match status" value="1"/>
</dbReference>
<dbReference type="GO" id="GO:0003677">
    <property type="term" value="F:DNA binding"/>
    <property type="evidence" value="ECO:0007669"/>
    <property type="project" value="UniProtKB-KW"/>
</dbReference>
<sequence length="265" mass="29723">MILGDILKNYRTNEKLSMDKFAEISGLTKGYISMLEKNQHPKTKKPLLPTMETLEKIAIGMGIPVHELIAQLDQDQDIALTLTPGQFAQFHYKMSNQVQELDQILVGDYRDKWIHFGFEQVATMADSDAPSGEVVKLSDYLETVQLPVQGKVSAGSGYWQDSDFDNLVTFSTDTIPTPQEYDAIAEVVGDSMAPYIANGDYLFIRLSHQVELNTVGIFSVNGENFVKKNKGTYLESLNPDYDDILLSEDDDIRPIGQLVQIYSPE</sequence>
<evidence type="ECO:0000256" key="3">
    <source>
        <dbReference type="ARBA" id="ARBA00023163"/>
    </source>
</evidence>
<dbReference type="AlphaFoldDB" id="A0A426THL7"/>
<dbReference type="Pfam" id="PF00717">
    <property type="entry name" value="Peptidase_S24"/>
    <property type="match status" value="1"/>
</dbReference>
<keyword evidence="1" id="KW-0805">Transcription regulation</keyword>
<dbReference type="SMART" id="SM00530">
    <property type="entry name" value="HTH_XRE"/>
    <property type="match status" value="1"/>
</dbReference>
<organism evidence="5 6">
    <name type="scientific">Streptococcus suis</name>
    <dbReference type="NCBI Taxonomy" id="1307"/>
    <lineage>
        <taxon>Bacteria</taxon>
        <taxon>Bacillati</taxon>
        <taxon>Bacillota</taxon>
        <taxon>Bacilli</taxon>
        <taxon>Lactobacillales</taxon>
        <taxon>Streptococcaceae</taxon>
        <taxon>Streptococcus</taxon>
    </lineage>
</organism>
<accession>A0A426THL7</accession>
<dbReference type="Gene3D" id="1.10.260.40">
    <property type="entry name" value="lambda repressor-like DNA-binding domains"/>
    <property type="match status" value="1"/>
</dbReference>
<dbReference type="InterPro" id="IPR010982">
    <property type="entry name" value="Lambda_DNA-bd_dom_sf"/>
</dbReference>
<dbReference type="InterPro" id="IPR015927">
    <property type="entry name" value="Peptidase_S24_S26A/B/C"/>
</dbReference>
<dbReference type="InterPro" id="IPR039418">
    <property type="entry name" value="LexA-like"/>
</dbReference>
<keyword evidence="2" id="KW-0238">DNA-binding</keyword>
<dbReference type="PANTHER" id="PTHR40661">
    <property type="match status" value="1"/>
</dbReference>
<proteinExistence type="predicted"/>
<name>A0A426THL7_STRSU</name>